<dbReference type="Gene3D" id="1.10.630.10">
    <property type="entry name" value="Cytochrome P450"/>
    <property type="match status" value="1"/>
</dbReference>
<dbReference type="InterPro" id="IPR036396">
    <property type="entry name" value="Cyt_P450_sf"/>
</dbReference>
<name>A0A6N2N9B7_SALVM</name>
<dbReference type="PRINTS" id="PR00463">
    <property type="entry name" value="EP450I"/>
</dbReference>
<dbReference type="AlphaFoldDB" id="A0A6N2N9B7"/>
<evidence type="ECO:0008006" key="3">
    <source>
        <dbReference type="Google" id="ProtNLM"/>
    </source>
</evidence>
<sequence length="191" mass="22071">MSDNGRASKAPQRDEKTALEEVRKCDLQNLHYMKAVIKETMRLHPPVPLLVPHESMEKCVLDGYEIPAKSRVLINGLWNSRDPKLRNNPLKYNPERFMDNDTDFKDQDYRILPFGGGRTRLPRFCLRSSDNRDRTGLAFILHLLGFYIGLALPHRVGADEVDLDEIFALIFVSLVGKDYEFREDKHMENVG</sequence>
<reference evidence="2" key="1">
    <citation type="submission" date="2019-03" db="EMBL/GenBank/DDBJ databases">
        <authorList>
            <person name="Mank J."/>
            <person name="Almeida P."/>
        </authorList>
    </citation>
    <scope>NUCLEOTIDE SEQUENCE</scope>
    <source>
        <strain evidence="2">78183</strain>
    </source>
</reference>
<dbReference type="GO" id="GO:0005506">
    <property type="term" value="F:iron ion binding"/>
    <property type="evidence" value="ECO:0007669"/>
    <property type="project" value="InterPro"/>
</dbReference>
<protein>
    <recommendedName>
        <fullName evidence="3">Cytochrome P450</fullName>
    </recommendedName>
</protein>
<dbReference type="EMBL" id="CAADRP010001996">
    <property type="protein sequence ID" value="VFU58528.1"/>
    <property type="molecule type" value="Genomic_DNA"/>
</dbReference>
<proteinExistence type="predicted"/>
<keyword evidence="1" id="KW-0472">Membrane</keyword>
<dbReference type="SUPFAM" id="SSF48264">
    <property type="entry name" value="Cytochrome P450"/>
    <property type="match status" value="1"/>
</dbReference>
<dbReference type="InterPro" id="IPR001128">
    <property type="entry name" value="Cyt_P450"/>
</dbReference>
<keyword evidence="1" id="KW-0812">Transmembrane</keyword>
<organism evidence="2">
    <name type="scientific">Salix viminalis</name>
    <name type="common">Common osier</name>
    <name type="synonym">Basket willow</name>
    <dbReference type="NCBI Taxonomy" id="40686"/>
    <lineage>
        <taxon>Eukaryota</taxon>
        <taxon>Viridiplantae</taxon>
        <taxon>Streptophyta</taxon>
        <taxon>Embryophyta</taxon>
        <taxon>Tracheophyta</taxon>
        <taxon>Spermatophyta</taxon>
        <taxon>Magnoliopsida</taxon>
        <taxon>eudicotyledons</taxon>
        <taxon>Gunneridae</taxon>
        <taxon>Pentapetalae</taxon>
        <taxon>rosids</taxon>
        <taxon>fabids</taxon>
        <taxon>Malpighiales</taxon>
        <taxon>Salicaceae</taxon>
        <taxon>Saliceae</taxon>
        <taxon>Salix</taxon>
    </lineage>
</organism>
<dbReference type="InterPro" id="IPR002401">
    <property type="entry name" value="Cyt_P450_E_grp-I"/>
</dbReference>
<gene>
    <name evidence="2" type="ORF">SVIM_LOCUS428248</name>
</gene>
<dbReference type="GO" id="GO:0004497">
    <property type="term" value="F:monooxygenase activity"/>
    <property type="evidence" value="ECO:0007669"/>
    <property type="project" value="InterPro"/>
</dbReference>
<dbReference type="GO" id="GO:0016705">
    <property type="term" value="F:oxidoreductase activity, acting on paired donors, with incorporation or reduction of molecular oxygen"/>
    <property type="evidence" value="ECO:0007669"/>
    <property type="project" value="InterPro"/>
</dbReference>
<feature type="transmembrane region" description="Helical" evidence="1">
    <location>
        <begin position="136"/>
        <end position="154"/>
    </location>
</feature>
<dbReference type="PANTHER" id="PTHR47952:SF1">
    <property type="entry name" value="TRYPTAMINE 5-HYDROXYLASE"/>
    <property type="match status" value="1"/>
</dbReference>
<evidence type="ECO:0000256" key="1">
    <source>
        <dbReference type="SAM" id="Phobius"/>
    </source>
</evidence>
<dbReference type="GO" id="GO:0020037">
    <property type="term" value="F:heme binding"/>
    <property type="evidence" value="ECO:0007669"/>
    <property type="project" value="InterPro"/>
</dbReference>
<dbReference type="PANTHER" id="PTHR47952">
    <property type="entry name" value="TRYPTAMINE 5-HYDROXYLASE"/>
    <property type="match status" value="1"/>
</dbReference>
<dbReference type="Pfam" id="PF00067">
    <property type="entry name" value="p450"/>
    <property type="match status" value="1"/>
</dbReference>
<evidence type="ECO:0000313" key="2">
    <source>
        <dbReference type="EMBL" id="VFU58528.1"/>
    </source>
</evidence>
<keyword evidence="1" id="KW-1133">Transmembrane helix</keyword>
<accession>A0A6N2N9B7</accession>